<evidence type="ECO:0000256" key="5">
    <source>
        <dbReference type="ARBA" id="ARBA00022679"/>
    </source>
</evidence>
<evidence type="ECO:0000256" key="7">
    <source>
        <dbReference type="ARBA" id="ARBA00022842"/>
    </source>
</evidence>
<dbReference type="SUPFAM" id="SSF51717">
    <property type="entry name" value="Dihydropteroate synthetase-like"/>
    <property type="match status" value="1"/>
</dbReference>
<protein>
    <recommendedName>
        <fullName evidence="4">dihydropteroate synthase</fullName>
        <ecNumber evidence="4">2.5.1.15</ecNumber>
    </recommendedName>
</protein>
<keyword evidence="7" id="KW-0460">Magnesium</keyword>
<accession>A0ABV8EI18</accession>
<name>A0ABV8EI18_9BACT</name>
<dbReference type="PROSITE" id="PS50972">
    <property type="entry name" value="PTERIN_BINDING"/>
    <property type="match status" value="1"/>
</dbReference>
<dbReference type="NCBIfam" id="TIGR01496">
    <property type="entry name" value="DHPS"/>
    <property type="match status" value="1"/>
</dbReference>
<comment type="caution">
    <text evidence="10">The sequence shown here is derived from an EMBL/GenBank/DDBJ whole genome shotgun (WGS) entry which is preliminary data.</text>
</comment>
<dbReference type="Proteomes" id="UP001595766">
    <property type="component" value="Unassembled WGS sequence"/>
</dbReference>
<evidence type="ECO:0000256" key="8">
    <source>
        <dbReference type="ARBA" id="ARBA00022909"/>
    </source>
</evidence>
<keyword evidence="5 10" id="KW-0808">Transferase</keyword>
<reference evidence="11" key="1">
    <citation type="journal article" date="2019" name="Int. J. Syst. Evol. Microbiol.">
        <title>The Global Catalogue of Microorganisms (GCM) 10K type strain sequencing project: providing services to taxonomists for standard genome sequencing and annotation.</title>
        <authorList>
            <consortium name="The Broad Institute Genomics Platform"/>
            <consortium name="The Broad Institute Genome Sequencing Center for Infectious Disease"/>
            <person name="Wu L."/>
            <person name="Ma J."/>
        </authorList>
    </citation>
    <scope>NUCLEOTIDE SEQUENCE [LARGE SCALE GENOMIC DNA]</scope>
    <source>
        <strain evidence="11">CECT 8551</strain>
    </source>
</reference>
<evidence type="ECO:0000256" key="6">
    <source>
        <dbReference type="ARBA" id="ARBA00022723"/>
    </source>
</evidence>
<evidence type="ECO:0000256" key="2">
    <source>
        <dbReference type="ARBA" id="ARBA00001946"/>
    </source>
</evidence>
<keyword evidence="6" id="KW-0479">Metal-binding</keyword>
<comment type="pathway">
    <text evidence="3">Cofactor biosynthesis; tetrahydrofolate biosynthesis; 7,8-dihydrofolate from 2-amino-4-hydroxy-6-hydroxymethyl-7,8-dihydropteridine diphosphate and 4-aminobenzoate: step 1/2.</text>
</comment>
<evidence type="ECO:0000313" key="10">
    <source>
        <dbReference type="EMBL" id="MFC3975540.1"/>
    </source>
</evidence>
<keyword evidence="11" id="KW-1185">Reference proteome</keyword>
<dbReference type="PANTHER" id="PTHR20941">
    <property type="entry name" value="FOLATE SYNTHESIS PROTEINS"/>
    <property type="match status" value="1"/>
</dbReference>
<gene>
    <name evidence="10" type="primary">folP</name>
    <name evidence="10" type="ORF">ACFOUP_04040</name>
</gene>
<feature type="domain" description="Pterin-binding" evidence="9">
    <location>
        <begin position="34"/>
        <end position="287"/>
    </location>
</feature>
<dbReference type="InterPro" id="IPR000489">
    <property type="entry name" value="Pterin-binding_dom"/>
</dbReference>
<dbReference type="EMBL" id="JBHSAV010000009">
    <property type="protein sequence ID" value="MFC3975540.1"/>
    <property type="molecule type" value="Genomic_DNA"/>
</dbReference>
<sequence>MNNLFSSSSEIEDKLFPPKITLQSRGKLFLLDKPWVMGIMNITTDSFHEKSRVAFDEAAILNAASKMINEGADILDIGGYSSRPGADDVPESVEIKRVVSAISAIRKEFPDILISVDTFRSKVAWEAVNEGASMVNDISAGELDEQMIPTVGKLKIPYIAMHMRGNPKNMKDLTTYDDIVLELMTFFSKKLNQCIKAGINDVILDPGLGFSKTLEQNYCILKNLYYFKSMQNPILIGLSRKSMIYKKLHVDPSQALNGTTALHMAALLKGANILRVHDVKEANETITLFKQLYS</sequence>
<dbReference type="PROSITE" id="PS00793">
    <property type="entry name" value="DHPS_2"/>
    <property type="match status" value="1"/>
</dbReference>
<comment type="cofactor">
    <cofactor evidence="2">
        <name>Mg(2+)</name>
        <dbReference type="ChEBI" id="CHEBI:18420"/>
    </cofactor>
</comment>
<evidence type="ECO:0000256" key="1">
    <source>
        <dbReference type="ARBA" id="ARBA00000012"/>
    </source>
</evidence>
<dbReference type="GO" id="GO:0004156">
    <property type="term" value="F:dihydropteroate synthase activity"/>
    <property type="evidence" value="ECO:0007669"/>
    <property type="project" value="UniProtKB-EC"/>
</dbReference>
<dbReference type="Pfam" id="PF00809">
    <property type="entry name" value="Pterin_bind"/>
    <property type="match status" value="1"/>
</dbReference>
<dbReference type="InterPro" id="IPR011005">
    <property type="entry name" value="Dihydropteroate_synth-like_sf"/>
</dbReference>
<evidence type="ECO:0000313" key="11">
    <source>
        <dbReference type="Proteomes" id="UP001595766"/>
    </source>
</evidence>
<dbReference type="Gene3D" id="3.20.20.20">
    <property type="entry name" value="Dihydropteroate synthase-like"/>
    <property type="match status" value="1"/>
</dbReference>
<comment type="catalytic activity">
    <reaction evidence="1">
        <text>(7,8-dihydropterin-6-yl)methyl diphosphate + 4-aminobenzoate = 7,8-dihydropteroate + diphosphate</text>
        <dbReference type="Rhea" id="RHEA:19949"/>
        <dbReference type="ChEBI" id="CHEBI:17836"/>
        <dbReference type="ChEBI" id="CHEBI:17839"/>
        <dbReference type="ChEBI" id="CHEBI:33019"/>
        <dbReference type="ChEBI" id="CHEBI:72950"/>
        <dbReference type="EC" id="2.5.1.15"/>
    </reaction>
</comment>
<dbReference type="InterPro" id="IPR006390">
    <property type="entry name" value="DHP_synth_dom"/>
</dbReference>
<dbReference type="InterPro" id="IPR045031">
    <property type="entry name" value="DHP_synth-like"/>
</dbReference>
<dbReference type="PANTHER" id="PTHR20941:SF1">
    <property type="entry name" value="FOLIC ACID SYNTHESIS PROTEIN FOL1"/>
    <property type="match status" value="1"/>
</dbReference>
<organism evidence="10 11">
    <name type="scientific">Belliella kenyensis</name>
    <dbReference type="NCBI Taxonomy" id="1472724"/>
    <lineage>
        <taxon>Bacteria</taxon>
        <taxon>Pseudomonadati</taxon>
        <taxon>Bacteroidota</taxon>
        <taxon>Cytophagia</taxon>
        <taxon>Cytophagales</taxon>
        <taxon>Cyclobacteriaceae</taxon>
        <taxon>Belliella</taxon>
    </lineage>
</organism>
<evidence type="ECO:0000256" key="4">
    <source>
        <dbReference type="ARBA" id="ARBA00012458"/>
    </source>
</evidence>
<evidence type="ECO:0000259" key="9">
    <source>
        <dbReference type="PROSITE" id="PS50972"/>
    </source>
</evidence>
<keyword evidence="8" id="KW-0289">Folate biosynthesis</keyword>
<dbReference type="RefSeq" id="WP_241296395.1">
    <property type="nucleotide sequence ID" value="NZ_JAKZGR010000014.1"/>
</dbReference>
<proteinExistence type="predicted"/>
<evidence type="ECO:0000256" key="3">
    <source>
        <dbReference type="ARBA" id="ARBA00004763"/>
    </source>
</evidence>
<dbReference type="EC" id="2.5.1.15" evidence="4"/>
<dbReference type="CDD" id="cd00739">
    <property type="entry name" value="DHPS"/>
    <property type="match status" value="1"/>
</dbReference>